<comment type="catalytic activity">
    <reaction evidence="4">
        <text>L-asparagine + H2O = L-aspartate + NH4(+)</text>
        <dbReference type="Rhea" id="RHEA:21016"/>
        <dbReference type="ChEBI" id="CHEBI:15377"/>
        <dbReference type="ChEBI" id="CHEBI:28938"/>
        <dbReference type="ChEBI" id="CHEBI:29991"/>
        <dbReference type="ChEBI" id="CHEBI:58048"/>
        <dbReference type="EC" id="3.5.1.1"/>
    </reaction>
</comment>
<feature type="binding site" evidence="6">
    <location>
        <begin position="86"/>
        <end position="87"/>
    </location>
    <ligand>
        <name>substrate</name>
    </ligand>
</feature>
<dbReference type="PROSITE" id="PS51732">
    <property type="entry name" value="ASN_GLN_ASE_3"/>
    <property type="match status" value="1"/>
</dbReference>
<dbReference type="InterPro" id="IPR027473">
    <property type="entry name" value="L-asparaginase_C"/>
</dbReference>
<dbReference type="SMART" id="SM00870">
    <property type="entry name" value="Asparaginase"/>
    <property type="match status" value="1"/>
</dbReference>
<evidence type="ECO:0000256" key="1">
    <source>
        <dbReference type="ARBA" id="ARBA00010518"/>
    </source>
</evidence>
<sequence length="332" mass="36860">MNKKILLITTGGTIASKQTENGLSPGTNCQELLEYIPGVAAICQVDAVQILSIDSTNIQPEYWLLMAKTIRENYDQYDGFVLSHGTDTMAYTAAALSYLIQDADKPIILTGAQKPISDPITDAAKNLLDSFRFACEEGVRGVYLVFSGLAIVGTRAKKTKSKSYGAFESINFPSAAFIDDRRIVRYVRPEEQKGPVRFYDAINPRVFLLKLIPGMEPDILDYIGDHYDAVVIESYGVGGLPFADQRNFLSKLETLTQKGRIVVVATQVVSEGSDMSIYEVGFKALNQYNVLQAYDMTVEAAVTKLMWILAKTKDYAQVKELLYTRINDDLLL</sequence>
<dbReference type="PIRSF" id="PIRSF001220">
    <property type="entry name" value="L-ASNase_gatD"/>
    <property type="match status" value="1"/>
</dbReference>
<dbReference type="InterPro" id="IPR036152">
    <property type="entry name" value="Asp/glu_Ase-like_sf"/>
</dbReference>
<dbReference type="InterPro" id="IPR041725">
    <property type="entry name" value="L-asparaginase_I"/>
</dbReference>
<dbReference type="EMBL" id="CACRSL010000003">
    <property type="protein sequence ID" value="VYS93058.1"/>
    <property type="molecule type" value="Genomic_DNA"/>
</dbReference>
<evidence type="ECO:0000256" key="8">
    <source>
        <dbReference type="PROSITE-ProRule" id="PRU10100"/>
    </source>
</evidence>
<evidence type="ECO:0000256" key="5">
    <source>
        <dbReference type="PIRSR" id="PIRSR001220-1"/>
    </source>
</evidence>
<organism evidence="11">
    <name type="scientific">uncultured Anaerotruncus sp</name>
    <dbReference type="NCBI Taxonomy" id="905011"/>
    <lineage>
        <taxon>Bacteria</taxon>
        <taxon>Bacillati</taxon>
        <taxon>Bacillota</taxon>
        <taxon>Clostridia</taxon>
        <taxon>Eubacteriales</taxon>
        <taxon>Oscillospiraceae</taxon>
        <taxon>Anaerotruncus</taxon>
        <taxon>environmental samples</taxon>
    </lineage>
</organism>
<feature type="domain" description="L-asparaginase N-terminal" evidence="9">
    <location>
        <begin position="4"/>
        <end position="183"/>
    </location>
</feature>
<dbReference type="InterPro" id="IPR027475">
    <property type="entry name" value="Asparaginase/glutaminase_AS2"/>
</dbReference>
<accession>A0A6N2SKI0</accession>
<gene>
    <name evidence="11" type="primary">ansA</name>
    <name evidence="11" type="ORF">AULFYP135_00959</name>
</gene>
<feature type="active site" evidence="8">
    <location>
        <position position="86"/>
    </location>
</feature>
<dbReference type="FunFam" id="3.40.50.1170:FF:000001">
    <property type="entry name" value="L-asparaginase 2"/>
    <property type="match status" value="1"/>
</dbReference>
<dbReference type="Gene3D" id="3.40.50.40">
    <property type="match status" value="1"/>
</dbReference>
<evidence type="ECO:0000256" key="2">
    <source>
        <dbReference type="ARBA" id="ARBA00012920"/>
    </source>
</evidence>
<evidence type="ECO:0000259" key="10">
    <source>
        <dbReference type="Pfam" id="PF17763"/>
    </source>
</evidence>
<evidence type="ECO:0000256" key="6">
    <source>
        <dbReference type="PIRSR" id="PIRSR001220-2"/>
    </source>
</evidence>
<dbReference type="InterPro" id="IPR040919">
    <property type="entry name" value="Asparaginase_C"/>
</dbReference>
<dbReference type="PANTHER" id="PTHR11707">
    <property type="entry name" value="L-ASPARAGINASE"/>
    <property type="match status" value="1"/>
</dbReference>
<protein>
    <recommendedName>
        <fullName evidence="2">asparaginase</fullName>
        <ecNumber evidence="2">3.5.1.1</ecNumber>
    </recommendedName>
</protein>
<evidence type="ECO:0000259" key="9">
    <source>
        <dbReference type="Pfam" id="PF00710"/>
    </source>
</evidence>
<keyword evidence="3 11" id="KW-0378">Hydrolase</keyword>
<name>A0A6N2SKI0_9FIRM</name>
<dbReference type="CDD" id="cd08963">
    <property type="entry name" value="L-asparaginase_I"/>
    <property type="match status" value="1"/>
</dbReference>
<dbReference type="InterPro" id="IPR006033">
    <property type="entry name" value="AsnA_fam"/>
</dbReference>
<evidence type="ECO:0000256" key="3">
    <source>
        <dbReference type="ARBA" id="ARBA00022801"/>
    </source>
</evidence>
<feature type="active site" description="O-isoaspartyl threonine intermediate" evidence="5">
    <location>
        <position position="13"/>
    </location>
</feature>
<dbReference type="Gene3D" id="3.40.50.1170">
    <property type="entry name" value="L-asparaginase, N-terminal domain"/>
    <property type="match status" value="1"/>
</dbReference>
<dbReference type="InterPro" id="IPR020827">
    <property type="entry name" value="Asparaginase/glutaminase_AS1"/>
</dbReference>
<dbReference type="PROSITE" id="PS00144">
    <property type="entry name" value="ASN_GLN_ASE_1"/>
    <property type="match status" value="1"/>
</dbReference>
<dbReference type="InterPro" id="IPR027474">
    <property type="entry name" value="L-asparaginase_N"/>
</dbReference>
<evidence type="ECO:0000256" key="4">
    <source>
        <dbReference type="ARBA" id="ARBA00049366"/>
    </source>
</evidence>
<dbReference type="Pfam" id="PF17763">
    <property type="entry name" value="Asparaginase_C"/>
    <property type="match status" value="1"/>
</dbReference>
<comment type="similarity">
    <text evidence="1">Belongs to the asparaginase 1 family.</text>
</comment>
<feature type="active site" evidence="7">
    <location>
        <position position="13"/>
    </location>
</feature>
<evidence type="ECO:0000313" key="11">
    <source>
        <dbReference type="EMBL" id="VYS93058.1"/>
    </source>
</evidence>
<dbReference type="PANTHER" id="PTHR11707:SF28">
    <property type="entry name" value="60 KDA LYSOPHOSPHOLIPASE"/>
    <property type="match status" value="1"/>
</dbReference>
<dbReference type="PROSITE" id="PS00917">
    <property type="entry name" value="ASN_GLN_ASE_2"/>
    <property type="match status" value="1"/>
</dbReference>
<feature type="domain" description="Asparaginase/glutaminase C-terminal" evidence="10">
    <location>
        <begin position="205"/>
        <end position="321"/>
    </location>
</feature>
<dbReference type="PRINTS" id="PR00139">
    <property type="entry name" value="ASNGLNASE"/>
</dbReference>
<proteinExistence type="inferred from homology"/>
<dbReference type="GO" id="GO:0004067">
    <property type="term" value="F:asparaginase activity"/>
    <property type="evidence" value="ECO:0007669"/>
    <property type="project" value="UniProtKB-UniRule"/>
</dbReference>
<dbReference type="InterPro" id="IPR006034">
    <property type="entry name" value="Asparaginase/glutaminase-like"/>
</dbReference>
<dbReference type="PIRSF" id="PIRSF500176">
    <property type="entry name" value="L_ASNase"/>
    <property type="match status" value="1"/>
</dbReference>
<dbReference type="GO" id="GO:0006520">
    <property type="term" value="P:amino acid metabolic process"/>
    <property type="evidence" value="ECO:0007669"/>
    <property type="project" value="InterPro"/>
</dbReference>
<evidence type="ECO:0000256" key="7">
    <source>
        <dbReference type="PROSITE-ProRule" id="PRU10099"/>
    </source>
</evidence>
<dbReference type="Pfam" id="PF00710">
    <property type="entry name" value="Asparaginase"/>
    <property type="match status" value="1"/>
</dbReference>
<dbReference type="InterPro" id="IPR037152">
    <property type="entry name" value="L-asparaginase_N_sf"/>
</dbReference>
<reference evidence="11" key="1">
    <citation type="submission" date="2019-11" db="EMBL/GenBank/DDBJ databases">
        <authorList>
            <person name="Feng L."/>
        </authorList>
    </citation>
    <scope>NUCLEOTIDE SEQUENCE</scope>
    <source>
        <strain evidence="11">AundefinedLFYP135</strain>
    </source>
</reference>
<dbReference type="NCBIfam" id="TIGR00519">
    <property type="entry name" value="asnASE_I"/>
    <property type="match status" value="1"/>
</dbReference>
<dbReference type="EC" id="3.5.1.1" evidence="2"/>
<dbReference type="AlphaFoldDB" id="A0A6N2SKI0"/>
<feature type="binding site" evidence="6">
    <location>
        <position position="55"/>
    </location>
    <ligand>
        <name>substrate</name>
    </ligand>
</feature>
<dbReference type="SFLD" id="SFLDS00057">
    <property type="entry name" value="Glutaminase/Asparaginase"/>
    <property type="match status" value="1"/>
</dbReference>
<dbReference type="SUPFAM" id="SSF53774">
    <property type="entry name" value="Glutaminase/Asparaginase"/>
    <property type="match status" value="1"/>
</dbReference>